<dbReference type="SUPFAM" id="SSF53254">
    <property type="entry name" value="Phosphoglycerate mutase-like"/>
    <property type="match status" value="1"/>
</dbReference>
<dbReference type="Pfam" id="PF00300">
    <property type="entry name" value="His_Phos_1"/>
    <property type="match status" value="1"/>
</dbReference>
<protein>
    <submittedName>
        <fullName evidence="3">Phosphoserine phosphatase 2</fullName>
    </submittedName>
</protein>
<dbReference type="OrthoDB" id="5296884at2"/>
<accession>A0A2Z6GBK4</accession>
<dbReference type="GO" id="GO:0016791">
    <property type="term" value="F:phosphatase activity"/>
    <property type="evidence" value="ECO:0007669"/>
    <property type="project" value="TreeGrafter"/>
</dbReference>
<evidence type="ECO:0000313" key="4">
    <source>
        <dbReference type="Proteomes" id="UP000033070"/>
    </source>
</evidence>
<dbReference type="STRING" id="1188319.OYT1_01947"/>
<dbReference type="InterPro" id="IPR029033">
    <property type="entry name" value="His_PPase_superfam"/>
</dbReference>
<gene>
    <name evidence="3" type="ORF">OYT1_ch1287</name>
</gene>
<dbReference type="GO" id="GO:0005737">
    <property type="term" value="C:cytoplasm"/>
    <property type="evidence" value="ECO:0007669"/>
    <property type="project" value="TreeGrafter"/>
</dbReference>
<dbReference type="InterPro" id="IPR050275">
    <property type="entry name" value="PGM_Phosphatase"/>
</dbReference>
<dbReference type="Proteomes" id="UP000033070">
    <property type="component" value="Chromosome"/>
</dbReference>
<feature type="binding site" evidence="2">
    <location>
        <position position="62"/>
    </location>
    <ligand>
        <name>substrate</name>
    </ligand>
</feature>
<evidence type="ECO:0000256" key="1">
    <source>
        <dbReference type="PIRSR" id="PIRSR613078-1"/>
    </source>
</evidence>
<dbReference type="InterPro" id="IPR013078">
    <property type="entry name" value="His_Pase_superF_clade-1"/>
</dbReference>
<dbReference type="RefSeq" id="WP_062627111.1">
    <property type="nucleotide sequence ID" value="NZ_AP018738.1"/>
</dbReference>
<dbReference type="KEGG" id="fam:OYT1_ch1287"/>
<evidence type="ECO:0000256" key="2">
    <source>
        <dbReference type="PIRSR" id="PIRSR613078-2"/>
    </source>
</evidence>
<feature type="active site" description="Tele-phosphohistidine intermediate" evidence="1">
    <location>
        <position position="14"/>
    </location>
</feature>
<feature type="active site" description="Proton donor/acceptor" evidence="1">
    <location>
        <position position="86"/>
    </location>
</feature>
<proteinExistence type="predicted"/>
<dbReference type="AlphaFoldDB" id="A0A2Z6GBK4"/>
<dbReference type="EMBL" id="AP018738">
    <property type="protein sequence ID" value="BBE50844.1"/>
    <property type="molecule type" value="Genomic_DNA"/>
</dbReference>
<dbReference type="CDD" id="cd07067">
    <property type="entry name" value="HP_PGM_like"/>
    <property type="match status" value="1"/>
</dbReference>
<dbReference type="Gene3D" id="3.40.50.1240">
    <property type="entry name" value="Phosphoglycerate mutase-like"/>
    <property type="match status" value="1"/>
</dbReference>
<evidence type="ECO:0000313" key="3">
    <source>
        <dbReference type="EMBL" id="BBE50844.1"/>
    </source>
</evidence>
<name>A0A2Z6GBK4_9PROT</name>
<sequence>MSSTRPIIVTVLRHGEVAGRAQVFRGISDVPLTPQGIAQMNATLARWATPAFDVLATSPLRRCRSFAADYAAHSGVPLLDMPCFSELSFGEWEELTPDEAAQRDPASYRAFRDSHGVHPPPHGESLTALRSRVMQGWLEWMNHDCGAQRLLVTHAGVMRALLMELFGFTPAQAFQIALPEAACLRISHLHGQPPFLLGIN</sequence>
<keyword evidence="4" id="KW-1185">Reference proteome</keyword>
<dbReference type="PANTHER" id="PTHR48100:SF1">
    <property type="entry name" value="HISTIDINE PHOSPHATASE FAMILY PROTEIN-RELATED"/>
    <property type="match status" value="1"/>
</dbReference>
<reference evidence="3 4" key="1">
    <citation type="submission" date="2018-06" db="EMBL/GenBank/DDBJ databases">
        <title>OYT1 Genome Sequencing.</title>
        <authorList>
            <person name="Kato S."/>
            <person name="Itoh T."/>
            <person name="Ohkuma M."/>
        </authorList>
    </citation>
    <scope>NUCLEOTIDE SEQUENCE [LARGE SCALE GENOMIC DNA]</scope>
    <source>
        <strain evidence="3 4">OYT1</strain>
    </source>
</reference>
<dbReference type="SMART" id="SM00855">
    <property type="entry name" value="PGAM"/>
    <property type="match status" value="1"/>
</dbReference>
<dbReference type="PANTHER" id="PTHR48100">
    <property type="entry name" value="BROAD-SPECIFICITY PHOSPHATASE YOR283W-RELATED"/>
    <property type="match status" value="1"/>
</dbReference>
<organism evidence="3 4">
    <name type="scientific">Ferriphaselus amnicola</name>
    <dbReference type="NCBI Taxonomy" id="1188319"/>
    <lineage>
        <taxon>Bacteria</taxon>
        <taxon>Pseudomonadati</taxon>
        <taxon>Pseudomonadota</taxon>
        <taxon>Betaproteobacteria</taxon>
        <taxon>Nitrosomonadales</taxon>
        <taxon>Gallionellaceae</taxon>
        <taxon>Ferriphaselus</taxon>
    </lineage>
</organism>